<evidence type="ECO:0000313" key="2">
    <source>
        <dbReference type="EMBL" id="KAA1173193.1"/>
    </source>
</evidence>
<proteinExistence type="predicted"/>
<keyword evidence="1" id="KW-1133">Transmembrane helix</keyword>
<keyword evidence="3" id="KW-1185">Reference proteome</keyword>
<reference evidence="2 3" key="1">
    <citation type="submission" date="2019-08" db="EMBL/GenBank/DDBJ databases">
        <title>Marinobacter ZYF650 sp. nov., a marine bacterium isolated from seawater of the Mariana trench.</title>
        <authorList>
            <person name="Ahmad W."/>
        </authorList>
    </citation>
    <scope>NUCLEOTIDE SEQUENCE [LARGE SCALE GENOMIC DNA]</scope>
    <source>
        <strain evidence="2 3">ZYF650</strain>
    </source>
</reference>
<name>A0A5B0VG40_9GAMM</name>
<protein>
    <submittedName>
        <fullName evidence="2">Uncharacterized protein</fullName>
    </submittedName>
</protein>
<accession>A0A5B0VG40</accession>
<keyword evidence="1" id="KW-0812">Transmembrane</keyword>
<comment type="caution">
    <text evidence="2">The sequence shown here is derived from an EMBL/GenBank/DDBJ whole genome shotgun (WGS) entry which is preliminary data.</text>
</comment>
<dbReference type="EMBL" id="VTUU01000005">
    <property type="protein sequence ID" value="KAA1173193.1"/>
    <property type="molecule type" value="Genomic_DNA"/>
</dbReference>
<sequence>MRASLIRSANPELAVAMVENKVAAAAAIMIFFMMLSLITLNRSRNSVQFQVSVVYLSLIRVSAA</sequence>
<keyword evidence="1" id="KW-0472">Membrane</keyword>
<gene>
    <name evidence="2" type="ORF">FWJ25_11905</name>
</gene>
<organism evidence="2 3">
    <name type="scientific">Marinobacter salinexigens</name>
    <dbReference type="NCBI Taxonomy" id="2919747"/>
    <lineage>
        <taxon>Bacteria</taxon>
        <taxon>Pseudomonadati</taxon>
        <taxon>Pseudomonadota</taxon>
        <taxon>Gammaproteobacteria</taxon>
        <taxon>Pseudomonadales</taxon>
        <taxon>Marinobacteraceae</taxon>
        <taxon>Marinobacter</taxon>
    </lineage>
</organism>
<evidence type="ECO:0000313" key="3">
    <source>
        <dbReference type="Proteomes" id="UP000323161"/>
    </source>
</evidence>
<dbReference type="AlphaFoldDB" id="A0A5B0VG40"/>
<feature type="transmembrane region" description="Helical" evidence="1">
    <location>
        <begin position="22"/>
        <end position="40"/>
    </location>
</feature>
<dbReference type="Proteomes" id="UP000323161">
    <property type="component" value="Unassembled WGS sequence"/>
</dbReference>
<evidence type="ECO:0000256" key="1">
    <source>
        <dbReference type="SAM" id="Phobius"/>
    </source>
</evidence>